<dbReference type="CDD" id="cd07079">
    <property type="entry name" value="ALDH_F18-19_ProA-GPR"/>
    <property type="match status" value="1"/>
</dbReference>
<dbReference type="EC" id="1.2.1.41" evidence="7"/>
<evidence type="ECO:0000313" key="9">
    <source>
        <dbReference type="EMBL" id="WKN37077.1"/>
    </source>
</evidence>
<comment type="subcellular location">
    <subcellularLocation>
        <location evidence="7">Cytoplasm</location>
    </subcellularLocation>
</comment>
<comment type="similarity">
    <text evidence="7">Belongs to the gamma-glutamyl phosphate reductase family.</text>
</comment>
<keyword evidence="2 7" id="KW-0028">Amino-acid biosynthesis</keyword>
<evidence type="ECO:0000256" key="3">
    <source>
        <dbReference type="ARBA" id="ARBA00022650"/>
    </source>
</evidence>
<dbReference type="InterPro" id="IPR016161">
    <property type="entry name" value="Ald_DH/histidinol_DH"/>
</dbReference>
<accession>A0AA49JIV7</accession>
<dbReference type="PANTHER" id="PTHR11063:SF8">
    <property type="entry name" value="DELTA-1-PYRROLINE-5-CARBOXYLATE SYNTHASE"/>
    <property type="match status" value="1"/>
</dbReference>
<dbReference type="Gene3D" id="3.40.605.10">
    <property type="entry name" value="Aldehyde Dehydrogenase, Chain A, domain 1"/>
    <property type="match status" value="1"/>
</dbReference>
<dbReference type="PROSITE" id="PS51450">
    <property type="entry name" value="LRR"/>
    <property type="match status" value="1"/>
</dbReference>
<evidence type="ECO:0000256" key="4">
    <source>
        <dbReference type="ARBA" id="ARBA00022857"/>
    </source>
</evidence>
<dbReference type="PROSITE" id="PS01223">
    <property type="entry name" value="PROA"/>
    <property type="match status" value="1"/>
</dbReference>
<feature type="domain" description="Aldehyde dehydrogenase" evidence="8">
    <location>
        <begin position="18"/>
        <end position="297"/>
    </location>
</feature>
<dbReference type="InterPro" id="IPR020593">
    <property type="entry name" value="G-glutamylP_reductase_CS"/>
</dbReference>
<gene>
    <name evidence="7" type="primary">proA</name>
    <name evidence="9" type="ORF">K4G66_32425</name>
</gene>
<dbReference type="InterPro" id="IPR016163">
    <property type="entry name" value="Ald_DH_C"/>
</dbReference>
<proteinExistence type="inferred from homology"/>
<dbReference type="GO" id="GO:0055129">
    <property type="term" value="P:L-proline biosynthetic process"/>
    <property type="evidence" value="ECO:0007669"/>
    <property type="project" value="UniProtKB-UniRule"/>
</dbReference>
<evidence type="ECO:0000256" key="6">
    <source>
        <dbReference type="ARBA" id="ARBA00049024"/>
    </source>
</evidence>
<organism evidence="9">
    <name type="scientific">Roseihalotalea indica</name>
    <dbReference type="NCBI Taxonomy" id="2867963"/>
    <lineage>
        <taxon>Bacteria</taxon>
        <taxon>Pseudomonadati</taxon>
        <taxon>Bacteroidota</taxon>
        <taxon>Cytophagia</taxon>
        <taxon>Cytophagales</taxon>
        <taxon>Catalimonadaceae</taxon>
        <taxon>Roseihalotalea</taxon>
    </lineage>
</organism>
<evidence type="ECO:0000256" key="1">
    <source>
        <dbReference type="ARBA" id="ARBA00004985"/>
    </source>
</evidence>
<dbReference type="AlphaFoldDB" id="A0AA49JIV7"/>
<dbReference type="PANTHER" id="PTHR11063">
    <property type="entry name" value="GLUTAMATE SEMIALDEHYDE DEHYDROGENASE"/>
    <property type="match status" value="1"/>
</dbReference>
<reference evidence="9" key="2">
    <citation type="journal article" date="2024" name="Antonie Van Leeuwenhoek">
        <title>Roseihalotalea indica gen. nov., sp. nov., a halophilic Bacteroidetes from mesopelagic Southwest Indian Ocean with higher carbohydrate metabolic potential.</title>
        <authorList>
            <person name="Chen B."/>
            <person name="Zhang M."/>
            <person name="Lin D."/>
            <person name="Ye J."/>
            <person name="Tang K."/>
        </authorList>
    </citation>
    <scope>NUCLEOTIDE SEQUENCE</scope>
    <source>
        <strain evidence="9">TK19036</strain>
    </source>
</reference>
<dbReference type="Gene3D" id="3.40.309.10">
    <property type="entry name" value="Aldehyde Dehydrogenase, Chain A, domain 2"/>
    <property type="match status" value="1"/>
</dbReference>
<name>A0AA49JIV7_9BACT</name>
<evidence type="ECO:0000256" key="7">
    <source>
        <dbReference type="HAMAP-Rule" id="MF_00412"/>
    </source>
</evidence>
<reference evidence="9" key="1">
    <citation type="journal article" date="2023" name="Comput. Struct. Biotechnol. J.">
        <title>Discovery of a novel marine Bacteroidetes with a rich repertoire of carbohydrate-active enzymes.</title>
        <authorList>
            <person name="Chen B."/>
            <person name="Liu G."/>
            <person name="Chen Q."/>
            <person name="Wang H."/>
            <person name="Liu L."/>
            <person name="Tang K."/>
        </authorList>
    </citation>
    <scope>NUCLEOTIDE SEQUENCE</scope>
    <source>
        <strain evidence="9">TK19036</strain>
    </source>
</reference>
<keyword evidence="3 7" id="KW-0641">Proline biosynthesis</keyword>
<comment type="catalytic activity">
    <reaction evidence="6 7">
        <text>L-glutamate 5-semialdehyde + phosphate + NADP(+) = L-glutamyl 5-phosphate + NADPH + H(+)</text>
        <dbReference type="Rhea" id="RHEA:19541"/>
        <dbReference type="ChEBI" id="CHEBI:15378"/>
        <dbReference type="ChEBI" id="CHEBI:43474"/>
        <dbReference type="ChEBI" id="CHEBI:57783"/>
        <dbReference type="ChEBI" id="CHEBI:58066"/>
        <dbReference type="ChEBI" id="CHEBI:58274"/>
        <dbReference type="ChEBI" id="CHEBI:58349"/>
        <dbReference type="EC" id="1.2.1.41"/>
    </reaction>
</comment>
<dbReference type="InterPro" id="IPR012134">
    <property type="entry name" value="Glu-5-SA_DH"/>
</dbReference>
<dbReference type="HAMAP" id="MF_00412">
    <property type="entry name" value="ProA"/>
    <property type="match status" value="1"/>
</dbReference>
<keyword evidence="4 7" id="KW-0521">NADP</keyword>
<dbReference type="GO" id="GO:0005737">
    <property type="term" value="C:cytoplasm"/>
    <property type="evidence" value="ECO:0007669"/>
    <property type="project" value="UniProtKB-SubCell"/>
</dbReference>
<evidence type="ECO:0000256" key="5">
    <source>
        <dbReference type="ARBA" id="ARBA00023002"/>
    </source>
</evidence>
<comment type="pathway">
    <text evidence="1 7">Amino-acid biosynthesis; L-proline biosynthesis; L-glutamate 5-semialdehyde from L-glutamate: step 2/2.</text>
</comment>
<dbReference type="Pfam" id="PF00171">
    <property type="entry name" value="Aldedh"/>
    <property type="match status" value="1"/>
</dbReference>
<dbReference type="PIRSF" id="PIRSF000151">
    <property type="entry name" value="GPR"/>
    <property type="match status" value="1"/>
</dbReference>
<evidence type="ECO:0000259" key="8">
    <source>
        <dbReference type="Pfam" id="PF00171"/>
    </source>
</evidence>
<dbReference type="InterPro" id="IPR016162">
    <property type="entry name" value="Ald_DH_N"/>
</dbReference>
<dbReference type="InterPro" id="IPR001611">
    <property type="entry name" value="Leu-rich_rpt"/>
</dbReference>
<dbReference type="NCBIfam" id="NF001221">
    <property type="entry name" value="PRK00197.1"/>
    <property type="match status" value="1"/>
</dbReference>
<keyword evidence="7" id="KW-0963">Cytoplasm</keyword>
<keyword evidence="5 7" id="KW-0560">Oxidoreductase</keyword>
<evidence type="ECO:0000256" key="2">
    <source>
        <dbReference type="ARBA" id="ARBA00022605"/>
    </source>
</evidence>
<dbReference type="GO" id="GO:0004350">
    <property type="term" value="F:glutamate-5-semialdehyde dehydrogenase activity"/>
    <property type="evidence" value="ECO:0007669"/>
    <property type="project" value="UniProtKB-UniRule"/>
</dbReference>
<dbReference type="InterPro" id="IPR015590">
    <property type="entry name" value="Aldehyde_DH_dom"/>
</dbReference>
<sequence length="446" mass="49267">MHQAKFFRGNSHCRDAFVSFQPDKEKLMTTLTETAVDFSQVKKAGRDALRLQTEVIDSVLKAVADAAVAHTDKILTENQKDLERMDPANPKYDRLKLTAERIQTIARDMRNVADLPTPLGKTLEERTLPNGLELTKKSVPLGVVGVIYEARPNVTFDVFSLCLKAGNVCVLKGGSDAEYSNLAIVEVIHEVLREHGLNEHLLTLLPATREATKALLEAVDTVDVLIPRGSQNLINYVRENAKVPVIETGAGIVHTYFDVSGDVEKGKRIVFNAKTRRVSVCNALDCLIIHHNRLADLPELTEQLAAKDVEIYADEASYKVLQGNYPDALLNQAEPEHFGIEFLSYRMSIKTVADLDEALDHIAQYSSKHSEAIVAEDQATIRKYMQSVDAAAVYANASTAYTDGAEFGMGAEIGISTQKLHARGPMALSELTSYKWLVYGQGQVRE</sequence>
<comment type="function">
    <text evidence="7">Catalyzes the NADPH-dependent reduction of L-glutamate 5-phosphate into L-glutamate 5-semialdehyde and phosphate. The product spontaneously undergoes cyclization to form 1-pyrroline-5-carboxylate.</text>
</comment>
<dbReference type="EMBL" id="CP120682">
    <property type="protein sequence ID" value="WKN37077.1"/>
    <property type="molecule type" value="Genomic_DNA"/>
</dbReference>
<dbReference type="GO" id="GO:0050661">
    <property type="term" value="F:NADP binding"/>
    <property type="evidence" value="ECO:0007669"/>
    <property type="project" value="InterPro"/>
</dbReference>
<dbReference type="NCBIfam" id="TIGR00407">
    <property type="entry name" value="proA"/>
    <property type="match status" value="1"/>
</dbReference>
<protein>
    <recommendedName>
        <fullName evidence="7">Gamma-glutamyl phosphate reductase</fullName>
        <shortName evidence="7">GPR</shortName>
        <ecNumber evidence="7">1.2.1.41</ecNumber>
    </recommendedName>
    <alternativeName>
        <fullName evidence="7">Glutamate-5-semialdehyde dehydrogenase</fullName>
    </alternativeName>
    <alternativeName>
        <fullName evidence="7">Glutamyl-gamma-semialdehyde dehydrogenase</fullName>
        <shortName evidence="7">GSA dehydrogenase</shortName>
    </alternativeName>
</protein>
<dbReference type="InterPro" id="IPR000965">
    <property type="entry name" value="GPR_dom"/>
</dbReference>
<dbReference type="SUPFAM" id="SSF53720">
    <property type="entry name" value="ALDH-like"/>
    <property type="match status" value="1"/>
</dbReference>